<reference evidence="2" key="2">
    <citation type="journal article" date="2015" name="Fish Shellfish Immunol.">
        <title>Early steps in the European eel (Anguilla anguilla)-Vibrio vulnificus interaction in the gills: Role of the RtxA13 toxin.</title>
        <authorList>
            <person name="Callol A."/>
            <person name="Pajuelo D."/>
            <person name="Ebbesson L."/>
            <person name="Teles M."/>
            <person name="MacKenzie S."/>
            <person name="Amaro C."/>
        </authorList>
    </citation>
    <scope>NUCLEOTIDE SEQUENCE</scope>
</reference>
<protein>
    <submittedName>
        <fullName evidence="2">Uncharacterized protein</fullName>
    </submittedName>
</protein>
<evidence type="ECO:0000256" key="1">
    <source>
        <dbReference type="SAM" id="MobiDB-lite"/>
    </source>
</evidence>
<sequence length="50" mass="5450">MILKLLASGENQNRTSAETWRPGRNPPLLQAHNAACSPLTGGPQHRCVEQ</sequence>
<feature type="compositionally biased region" description="Polar residues" evidence="1">
    <location>
        <begin position="9"/>
        <end position="18"/>
    </location>
</feature>
<evidence type="ECO:0000313" key="2">
    <source>
        <dbReference type="EMBL" id="JAH73055.1"/>
    </source>
</evidence>
<name>A0A0E9V6H4_ANGAN</name>
<proteinExistence type="predicted"/>
<dbReference type="EMBL" id="GBXM01035522">
    <property type="protein sequence ID" value="JAH73055.1"/>
    <property type="molecule type" value="Transcribed_RNA"/>
</dbReference>
<accession>A0A0E9V6H4</accession>
<dbReference type="AlphaFoldDB" id="A0A0E9V6H4"/>
<reference evidence="2" key="1">
    <citation type="submission" date="2014-11" db="EMBL/GenBank/DDBJ databases">
        <authorList>
            <person name="Amaro Gonzalez C."/>
        </authorList>
    </citation>
    <scope>NUCLEOTIDE SEQUENCE</scope>
</reference>
<feature type="region of interest" description="Disordered" evidence="1">
    <location>
        <begin position="1"/>
        <end position="50"/>
    </location>
</feature>
<organism evidence="2">
    <name type="scientific">Anguilla anguilla</name>
    <name type="common">European freshwater eel</name>
    <name type="synonym">Muraena anguilla</name>
    <dbReference type="NCBI Taxonomy" id="7936"/>
    <lineage>
        <taxon>Eukaryota</taxon>
        <taxon>Metazoa</taxon>
        <taxon>Chordata</taxon>
        <taxon>Craniata</taxon>
        <taxon>Vertebrata</taxon>
        <taxon>Euteleostomi</taxon>
        <taxon>Actinopterygii</taxon>
        <taxon>Neopterygii</taxon>
        <taxon>Teleostei</taxon>
        <taxon>Anguilliformes</taxon>
        <taxon>Anguillidae</taxon>
        <taxon>Anguilla</taxon>
    </lineage>
</organism>